<name>A0ABQ6NDL1_9STRA</name>
<gene>
    <name evidence="2" type="ORF">TeGR_g264</name>
</gene>
<evidence type="ECO:0000256" key="1">
    <source>
        <dbReference type="SAM" id="Phobius"/>
    </source>
</evidence>
<keyword evidence="1" id="KW-0812">Transmembrane</keyword>
<dbReference type="EMBL" id="BRYB01006432">
    <property type="protein sequence ID" value="GMI57499.1"/>
    <property type="molecule type" value="Genomic_DNA"/>
</dbReference>
<accession>A0ABQ6NDL1</accession>
<proteinExistence type="predicted"/>
<protein>
    <submittedName>
        <fullName evidence="2">Uncharacterized protein</fullName>
    </submittedName>
</protein>
<comment type="caution">
    <text evidence="2">The sequence shown here is derived from an EMBL/GenBank/DDBJ whole genome shotgun (WGS) entry which is preliminary data.</text>
</comment>
<sequence length="509" mass="56425">MVDDNILSILLDACKPLFDLVSSSDSNPSAMKPADLLMSTAKLIIAAGFKMQEQARQEMAEEDLGGGIFDHDVEDMRDFASKVASVSEPQVYDADERQQLDITLARFNAEISLKKYKTGTKLFSAEITDKGEDRAIVIKILWEKLDDDNFFVYELVGSMNLNGSIPAHINKIVTVPYITRLPVNLVAFFTSVRHADAFNEGDGTVLGRLLFLQLHPHRQNRDLLNEKTLDVIRMTNVLRSAQAKYRFFDEFLFHIIRNAMKRGAVQTKFTVKTHLVALTANEAGRIARSLVSIIMANATAVAAVDEHIMTYPALGELDREFRWFRPMMEAIATELMDRVAIGIVPDLGRGTAFVVIFAMCAFQIFAKAGATALIAVTKPAWLWYYFLGDHGLHFAYRIARRDLVFFGPMPAAVSYVCAFPFRIMGKICTDFTGTPLFRLPLLGGGSYYAFCLASSQASVFAAVHVYVAHAPPPEGAGKLEPSTLWTGAAALAGAWLCTFLFFAFRIAVP</sequence>
<organism evidence="2 3">
    <name type="scientific">Tetraparma gracilis</name>
    <dbReference type="NCBI Taxonomy" id="2962635"/>
    <lineage>
        <taxon>Eukaryota</taxon>
        <taxon>Sar</taxon>
        <taxon>Stramenopiles</taxon>
        <taxon>Ochrophyta</taxon>
        <taxon>Bolidophyceae</taxon>
        <taxon>Parmales</taxon>
        <taxon>Triparmaceae</taxon>
        <taxon>Tetraparma</taxon>
    </lineage>
</organism>
<feature type="transmembrane region" description="Helical" evidence="1">
    <location>
        <begin position="487"/>
        <end position="508"/>
    </location>
</feature>
<feature type="transmembrane region" description="Helical" evidence="1">
    <location>
        <begin position="352"/>
        <end position="375"/>
    </location>
</feature>
<evidence type="ECO:0000313" key="2">
    <source>
        <dbReference type="EMBL" id="GMI57499.1"/>
    </source>
</evidence>
<evidence type="ECO:0000313" key="3">
    <source>
        <dbReference type="Proteomes" id="UP001165060"/>
    </source>
</evidence>
<dbReference type="Proteomes" id="UP001165060">
    <property type="component" value="Unassembled WGS sequence"/>
</dbReference>
<reference evidence="2 3" key="1">
    <citation type="journal article" date="2023" name="Commun. Biol.">
        <title>Genome analysis of Parmales, the sister group of diatoms, reveals the evolutionary specialization of diatoms from phago-mixotrophs to photoautotrophs.</title>
        <authorList>
            <person name="Ban H."/>
            <person name="Sato S."/>
            <person name="Yoshikawa S."/>
            <person name="Yamada K."/>
            <person name="Nakamura Y."/>
            <person name="Ichinomiya M."/>
            <person name="Sato N."/>
            <person name="Blanc-Mathieu R."/>
            <person name="Endo H."/>
            <person name="Kuwata A."/>
            <person name="Ogata H."/>
        </authorList>
    </citation>
    <scope>NUCLEOTIDE SEQUENCE [LARGE SCALE GENOMIC DNA]</scope>
</reference>
<keyword evidence="1" id="KW-0472">Membrane</keyword>
<feature type="non-terminal residue" evidence="2">
    <location>
        <position position="509"/>
    </location>
</feature>
<feature type="transmembrane region" description="Helical" evidence="1">
    <location>
        <begin position="405"/>
        <end position="425"/>
    </location>
</feature>
<keyword evidence="3" id="KW-1185">Reference proteome</keyword>
<keyword evidence="1" id="KW-1133">Transmembrane helix</keyword>